<evidence type="ECO:0000313" key="3">
    <source>
        <dbReference type="Proteomes" id="UP000326509"/>
    </source>
</evidence>
<protein>
    <submittedName>
        <fullName evidence="2">DUF4835 domain-containing protein</fullName>
    </submittedName>
</protein>
<name>A0A5J4J4Q6_9FLAO</name>
<dbReference type="OrthoDB" id="9773381at2"/>
<accession>A0A5J4J4Q6</accession>
<dbReference type="Pfam" id="PF16119">
    <property type="entry name" value="DUF4835"/>
    <property type="match status" value="1"/>
</dbReference>
<keyword evidence="1" id="KW-0732">Signal</keyword>
<gene>
    <name evidence="2" type="ORF">ULMA_29680</name>
</gene>
<proteinExistence type="predicted"/>
<reference evidence="2 3" key="1">
    <citation type="submission" date="2019-08" db="EMBL/GenBank/DDBJ databases">
        <title>Draft genome sequence of Ulvibacter marinus type strain NBRC 109484.</title>
        <authorList>
            <person name="Kawano K."/>
            <person name="Ushijima N."/>
            <person name="Kihara M."/>
            <person name="Itoh H."/>
        </authorList>
    </citation>
    <scope>NUCLEOTIDE SEQUENCE [LARGE SCALE GENOMIC DNA]</scope>
    <source>
        <strain evidence="2 3">NBRC 109484</strain>
    </source>
</reference>
<evidence type="ECO:0000256" key="1">
    <source>
        <dbReference type="SAM" id="SignalP"/>
    </source>
</evidence>
<dbReference type="RefSeq" id="WP_151675287.1">
    <property type="nucleotide sequence ID" value="NZ_BKCG01000011.1"/>
</dbReference>
<comment type="caution">
    <text evidence="2">The sequence shown here is derived from an EMBL/GenBank/DDBJ whole genome shotgun (WGS) entry which is preliminary data.</text>
</comment>
<keyword evidence="3" id="KW-1185">Reference proteome</keyword>
<dbReference type="Proteomes" id="UP000326509">
    <property type="component" value="Unassembled WGS sequence"/>
</dbReference>
<sequence length="295" mass="33600">MRNLLLIITIFICGSVSWAQELNATVTVDAEQTGQQNNQVFRTLGQQLTEFINNKSWTNDKFLNQERINANFTLIITSYEGTSFSGSLQVQASRPVFNSTYTSPLYNYNDRQVAFDYKEFEPLVFNVNAYDSNLVFLIAYHVYTILGLDASTFELNGGDKYFEIAKQITNTASSGSFTGWKATDGTQSRYRFNDALVSQVYSEFHKAMYQYHREGLDIMADDQKGAKDAIIASLNTLRSINDRRPNSYILRTFFDAKVDEIKNIFSGGPAIDLADLKENLNRMAPTRRSTWSEIR</sequence>
<feature type="chain" id="PRO_5023902902" evidence="1">
    <location>
        <begin position="20"/>
        <end position="295"/>
    </location>
</feature>
<dbReference type="EMBL" id="BKCG01000011">
    <property type="protein sequence ID" value="GER60860.1"/>
    <property type="molecule type" value="Genomic_DNA"/>
</dbReference>
<evidence type="ECO:0000313" key="2">
    <source>
        <dbReference type="EMBL" id="GER60860.1"/>
    </source>
</evidence>
<organism evidence="2 3">
    <name type="scientific">Patiriisocius marinus</name>
    <dbReference type="NCBI Taxonomy" id="1397112"/>
    <lineage>
        <taxon>Bacteria</taxon>
        <taxon>Pseudomonadati</taxon>
        <taxon>Bacteroidota</taxon>
        <taxon>Flavobacteriia</taxon>
        <taxon>Flavobacteriales</taxon>
        <taxon>Flavobacteriaceae</taxon>
        <taxon>Patiriisocius</taxon>
    </lineage>
</organism>
<dbReference type="AlphaFoldDB" id="A0A5J4J4Q6"/>
<dbReference type="InterPro" id="IPR032274">
    <property type="entry name" value="DUF4835"/>
</dbReference>
<feature type="signal peptide" evidence="1">
    <location>
        <begin position="1"/>
        <end position="19"/>
    </location>
</feature>